<evidence type="ECO:0000313" key="2">
    <source>
        <dbReference type="Proteomes" id="UP001060085"/>
    </source>
</evidence>
<dbReference type="EMBL" id="CM044701">
    <property type="protein sequence ID" value="KAI5682673.1"/>
    <property type="molecule type" value="Genomic_DNA"/>
</dbReference>
<protein>
    <submittedName>
        <fullName evidence="1">Uncharacterized protein</fullName>
    </submittedName>
</protein>
<gene>
    <name evidence="1" type="ORF">M9H77_03901</name>
</gene>
<dbReference type="Proteomes" id="UP001060085">
    <property type="component" value="Linkage Group LG01"/>
</dbReference>
<organism evidence="1 2">
    <name type="scientific">Catharanthus roseus</name>
    <name type="common">Madagascar periwinkle</name>
    <name type="synonym">Vinca rosea</name>
    <dbReference type="NCBI Taxonomy" id="4058"/>
    <lineage>
        <taxon>Eukaryota</taxon>
        <taxon>Viridiplantae</taxon>
        <taxon>Streptophyta</taxon>
        <taxon>Embryophyta</taxon>
        <taxon>Tracheophyta</taxon>
        <taxon>Spermatophyta</taxon>
        <taxon>Magnoliopsida</taxon>
        <taxon>eudicotyledons</taxon>
        <taxon>Gunneridae</taxon>
        <taxon>Pentapetalae</taxon>
        <taxon>asterids</taxon>
        <taxon>lamiids</taxon>
        <taxon>Gentianales</taxon>
        <taxon>Apocynaceae</taxon>
        <taxon>Rauvolfioideae</taxon>
        <taxon>Vinceae</taxon>
        <taxon>Catharanthinae</taxon>
        <taxon>Catharanthus</taxon>
    </lineage>
</organism>
<name>A0ACC0CCH6_CATRO</name>
<sequence length="128" mass="14090">MLVGSQWTRKSSILYVAQSPSHSPSTLSSPRFLRLGIDVYRPGNPSSQSASPVLQNLVVEWDLGGVDLPWKYTLKEAVSGLWFERNISSMTECRGPRFLSDGANGTTQSQRVAGSDPTMALEKAKDFR</sequence>
<proteinExistence type="predicted"/>
<keyword evidence="2" id="KW-1185">Reference proteome</keyword>
<evidence type="ECO:0000313" key="1">
    <source>
        <dbReference type="EMBL" id="KAI5682673.1"/>
    </source>
</evidence>
<reference evidence="2" key="1">
    <citation type="journal article" date="2023" name="Nat. Plants">
        <title>Single-cell RNA sequencing provides a high-resolution roadmap for understanding the multicellular compartmentation of specialized metabolism.</title>
        <authorList>
            <person name="Sun S."/>
            <person name="Shen X."/>
            <person name="Li Y."/>
            <person name="Li Y."/>
            <person name="Wang S."/>
            <person name="Li R."/>
            <person name="Zhang H."/>
            <person name="Shen G."/>
            <person name="Guo B."/>
            <person name="Wei J."/>
            <person name="Xu J."/>
            <person name="St-Pierre B."/>
            <person name="Chen S."/>
            <person name="Sun C."/>
        </authorList>
    </citation>
    <scope>NUCLEOTIDE SEQUENCE [LARGE SCALE GENOMIC DNA]</scope>
</reference>
<accession>A0ACC0CCH6</accession>
<comment type="caution">
    <text evidence="1">The sequence shown here is derived from an EMBL/GenBank/DDBJ whole genome shotgun (WGS) entry which is preliminary data.</text>
</comment>